<dbReference type="EC" id="5.4.99.29" evidence="8"/>
<evidence type="ECO:0000256" key="1">
    <source>
        <dbReference type="ARBA" id="ARBA00022552"/>
    </source>
</evidence>
<dbReference type="PROSITE" id="PS01129">
    <property type="entry name" value="PSI_RLU"/>
    <property type="match status" value="1"/>
</dbReference>
<dbReference type="GO" id="GO:0160151">
    <property type="term" value="F:tRNA pseudouridine(32) synthase activity"/>
    <property type="evidence" value="ECO:0007669"/>
    <property type="project" value="UniProtKB-EC"/>
</dbReference>
<comment type="catalytic activity">
    <reaction evidence="4">
        <text>uridine(32) in tRNA = pseudouridine(32) in tRNA</text>
        <dbReference type="Rhea" id="RHEA:42544"/>
        <dbReference type="Rhea" id="RHEA-COMP:10107"/>
        <dbReference type="Rhea" id="RHEA-COMP:10108"/>
        <dbReference type="ChEBI" id="CHEBI:65314"/>
        <dbReference type="ChEBI" id="CHEBI:65315"/>
        <dbReference type="EC" id="5.4.99.28"/>
    </reaction>
</comment>
<evidence type="ECO:0000259" key="15">
    <source>
        <dbReference type="Pfam" id="PF00849"/>
    </source>
</evidence>
<dbReference type="CDD" id="cd02869">
    <property type="entry name" value="PseudoU_synth_RluA_like"/>
    <property type="match status" value="1"/>
</dbReference>
<dbReference type="InterPro" id="IPR020103">
    <property type="entry name" value="PsdUridine_synth_cat_dom_sf"/>
</dbReference>
<dbReference type="GO" id="GO:0160142">
    <property type="term" value="F:23S rRNA pseudouridine(746) synthase activity"/>
    <property type="evidence" value="ECO:0007669"/>
    <property type="project" value="UniProtKB-EC"/>
</dbReference>
<dbReference type="Pfam" id="PF00849">
    <property type="entry name" value="PseudoU_synth_2"/>
    <property type="match status" value="1"/>
</dbReference>
<dbReference type="SUPFAM" id="SSF55120">
    <property type="entry name" value="Pseudouridine synthase"/>
    <property type="match status" value="1"/>
</dbReference>
<dbReference type="GO" id="GO:0003723">
    <property type="term" value="F:RNA binding"/>
    <property type="evidence" value="ECO:0007669"/>
    <property type="project" value="InterPro"/>
</dbReference>
<accession>A0A7R9FTI2</accession>
<comment type="catalytic activity">
    <reaction evidence="5">
        <text>uridine(746) in 23S rRNA = pseudouridine(746) in 23S rRNA</text>
        <dbReference type="Rhea" id="RHEA:42548"/>
        <dbReference type="Rhea" id="RHEA-COMP:10109"/>
        <dbReference type="Rhea" id="RHEA-COMP:10110"/>
        <dbReference type="ChEBI" id="CHEBI:65314"/>
        <dbReference type="ChEBI" id="CHEBI:65315"/>
        <dbReference type="EC" id="5.4.99.29"/>
    </reaction>
</comment>
<evidence type="ECO:0000256" key="3">
    <source>
        <dbReference type="ARBA" id="ARBA00023235"/>
    </source>
</evidence>
<name>A0A7R9FTI2_9CRUS</name>
<dbReference type="EC" id="5.4.99.28" evidence="7"/>
<dbReference type="PANTHER" id="PTHR21600">
    <property type="entry name" value="MITOCHONDRIAL RNA PSEUDOURIDINE SYNTHASE"/>
    <property type="match status" value="1"/>
</dbReference>
<keyword evidence="2" id="KW-0819">tRNA processing</keyword>
<dbReference type="GO" id="GO:0008033">
    <property type="term" value="P:tRNA processing"/>
    <property type="evidence" value="ECO:0007669"/>
    <property type="project" value="UniProtKB-KW"/>
</dbReference>
<keyword evidence="17" id="KW-1185">Reference proteome</keyword>
<evidence type="ECO:0000256" key="7">
    <source>
        <dbReference type="ARBA" id="ARBA00038944"/>
    </source>
</evidence>
<evidence type="ECO:0000256" key="8">
    <source>
        <dbReference type="ARBA" id="ARBA00038945"/>
    </source>
</evidence>
<sequence>MDTPYIPPPDRGLEMIYRDEALLVVNKPAGLLSVPGRGEDKQDCLLSRVRYEYPEALSVHRLDMSTSGLMILARSKVLERALSIQFQQRKVHKRYLAVVTGQPQPDRGEIDLPLITDWPNRPRQKVDYDIGKPSQTRYRVLAFDAANHCSRVELEPVTGRSHQLRVHMMARGHAILGDELYATPAVYAQADRLLLHAQALRFTHPVTGEVLSLASDVPF</sequence>
<protein>
    <recommendedName>
        <fullName evidence="9">Dual-specificity RNA pseudouridine synthase RluA</fullName>
        <ecNumber evidence="7">5.4.99.28</ecNumber>
        <ecNumber evidence="8">5.4.99.29</ecNumber>
    </recommendedName>
    <alternativeName>
        <fullName evidence="10">23S rRNA pseudouridine(746) synthase</fullName>
    </alternativeName>
    <alternativeName>
        <fullName evidence="13">Ribosomal large subunit pseudouridine synthase A</fullName>
    </alternativeName>
    <alternativeName>
        <fullName evidence="12">rRNA pseudouridylate synthase A</fullName>
    </alternativeName>
    <alternativeName>
        <fullName evidence="14">rRNA-uridine isomerase A</fullName>
    </alternativeName>
    <alternativeName>
        <fullName evidence="11">tRNA pseudouridine(32) synthase</fullName>
    </alternativeName>
</protein>
<dbReference type="Gene3D" id="3.30.2350.10">
    <property type="entry name" value="Pseudouridine synthase"/>
    <property type="match status" value="1"/>
</dbReference>
<evidence type="ECO:0000313" key="17">
    <source>
        <dbReference type="Proteomes" id="UP000677054"/>
    </source>
</evidence>
<dbReference type="Proteomes" id="UP000677054">
    <property type="component" value="Unassembled WGS sequence"/>
</dbReference>
<evidence type="ECO:0000256" key="13">
    <source>
        <dbReference type="ARBA" id="ARBA00042883"/>
    </source>
</evidence>
<gene>
    <name evidence="16" type="ORF">DSTB1V02_LOCUS14111</name>
</gene>
<evidence type="ECO:0000256" key="9">
    <source>
        <dbReference type="ARBA" id="ARBA00039988"/>
    </source>
</evidence>
<evidence type="ECO:0000256" key="10">
    <source>
        <dbReference type="ARBA" id="ARBA00041266"/>
    </source>
</evidence>
<dbReference type="EMBL" id="LR908799">
    <property type="protein sequence ID" value="CAD7254365.1"/>
    <property type="molecule type" value="Genomic_DNA"/>
</dbReference>
<keyword evidence="3" id="KW-0413">Isomerase</keyword>
<feature type="domain" description="Pseudouridine synthase RsuA/RluA-like" evidence="15">
    <location>
        <begin position="22"/>
        <end position="168"/>
    </location>
</feature>
<evidence type="ECO:0000256" key="6">
    <source>
        <dbReference type="ARBA" id="ARBA00037305"/>
    </source>
</evidence>
<evidence type="ECO:0000256" key="2">
    <source>
        <dbReference type="ARBA" id="ARBA00022694"/>
    </source>
</evidence>
<proteinExistence type="predicted"/>
<keyword evidence="1" id="KW-0698">rRNA processing</keyword>
<evidence type="ECO:0000256" key="11">
    <source>
        <dbReference type="ARBA" id="ARBA00042372"/>
    </source>
</evidence>
<dbReference type="InterPro" id="IPR006145">
    <property type="entry name" value="PsdUridine_synth_RsuA/RluA"/>
</dbReference>
<evidence type="ECO:0000256" key="4">
    <source>
        <dbReference type="ARBA" id="ARBA00036184"/>
    </source>
</evidence>
<dbReference type="AlphaFoldDB" id="A0A7R9FTI2"/>
<dbReference type="OrthoDB" id="418349at2759"/>
<dbReference type="EMBL" id="CAJPEV010009281">
    <property type="protein sequence ID" value="CAG0905610.1"/>
    <property type="molecule type" value="Genomic_DNA"/>
</dbReference>
<dbReference type="InterPro" id="IPR050188">
    <property type="entry name" value="RluA_PseudoU_synthase"/>
</dbReference>
<dbReference type="GO" id="GO:0000455">
    <property type="term" value="P:enzyme-directed rRNA pseudouridine synthesis"/>
    <property type="evidence" value="ECO:0007669"/>
    <property type="project" value="TreeGrafter"/>
</dbReference>
<evidence type="ECO:0000256" key="14">
    <source>
        <dbReference type="ARBA" id="ARBA00043143"/>
    </source>
</evidence>
<reference evidence="16" key="1">
    <citation type="submission" date="2020-11" db="EMBL/GenBank/DDBJ databases">
        <authorList>
            <person name="Tran Van P."/>
        </authorList>
    </citation>
    <scope>NUCLEOTIDE SEQUENCE</scope>
</reference>
<evidence type="ECO:0000256" key="12">
    <source>
        <dbReference type="ARBA" id="ARBA00042844"/>
    </source>
</evidence>
<comment type="function">
    <text evidence="6">Dual specificity enzyme that catalyzes the synthesis of pseudouridine from uracil-746 in 23S ribosomal RNA and from uracil-32 in the anticodon stem and loop of transfer RNAs.</text>
</comment>
<evidence type="ECO:0000313" key="16">
    <source>
        <dbReference type="EMBL" id="CAD7254365.1"/>
    </source>
</evidence>
<organism evidence="16">
    <name type="scientific">Darwinula stevensoni</name>
    <dbReference type="NCBI Taxonomy" id="69355"/>
    <lineage>
        <taxon>Eukaryota</taxon>
        <taxon>Metazoa</taxon>
        <taxon>Ecdysozoa</taxon>
        <taxon>Arthropoda</taxon>
        <taxon>Crustacea</taxon>
        <taxon>Oligostraca</taxon>
        <taxon>Ostracoda</taxon>
        <taxon>Podocopa</taxon>
        <taxon>Podocopida</taxon>
        <taxon>Darwinulocopina</taxon>
        <taxon>Darwinuloidea</taxon>
        <taxon>Darwinulidae</taxon>
        <taxon>Darwinula</taxon>
    </lineage>
</organism>
<dbReference type="InterPro" id="IPR006224">
    <property type="entry name" value="PsdUridine_synth_RluA-like_CS"/>
</dbReference>
<evidence type="ECO:0000256" key="5">
    <source>
        <dbReference type="ARBA" id="ARBA00036916"/>
    </source>
</evidence>
<dbReference type="PANTHER" id="PTHR21600:SF91">
    <property type="entry name" value="DUAL-SPECIFICITY RNA PSEUDOURIDINE SYNTHASE RLUA"/>
    <property type="match status" value="1"/>
</dbReference>